<gene>
    <name evidence="2" type="ORF">POL25_23040</name>
</gene>
<evidence type="ECO:0000256" key="1">
    <source>
        <dbReference type="SAM" id="MobiDB-lite"/>
    </source>
</evidence>
<proteinExistence type="predicted"/>
<dbReference type="EMBL" id="JAQNDL010000002">
    <property type="protein sequence ID" value="MDC0719796.1"/>
    <property type="molecule type" value="Genomic_DNA"/>
</dbReference>
<evidence type="ECO:0008006" key="4">
    <source>
        <dbReference type="Google" id="ProtNLM"/>
    </source>
</evidence>
<comment type="caution">
    <text evidence="2">The sequence shown here is derived from an EMBL/GenBank/DDBJ whole genome shotgun (WGS) entry which is preliminary data.</text>
</comment>
<evidence type="ECO:0000313" key="3">
    <source>
        <dbReference type="Proteomes" id="UP001221686"/>
    </source>
</evidence>
<keyword evidence="3" id="KW-1185">Reference proteome</keyword>
<evidence type="ECO:0000313" key="2">
    <source>
        <dbReference type="EMBL" id="MDC0719796.1"/>
    </source>
</evidence>
<reference evidence="2 3" key="1">
    <citation type="submission" date="2022-11" db="EMBL/GenBank/DDBJ databases">
        <title>Minimal conservation of predation-associated metabolite biosynthetic gene clusters underscores biosynthetic potential of Myxococcota including descriptions for ten novel species: Archangium lansinium sp. nov., Myxococcus landrumus sp. nov., Nannocystis bai.</title>
        <authorList>
            <person name="Ahearne A."/>
            <person name="Stevens C."/>
            <person name="Dowd S."/>
        </authorList>
    </citation>
    <scope>NUCLEOTIDE SEQUENCE [LARGE SCALE GENOMIC DNA]</scope>
    <source>
        <strain evidence="2 3">BB15-2</strain>
    </source>
</reference>
<feature type="region of interest" description="Disordered" evidence="1">
    <location>
        <begin position="175"/>
        <end position="196"/>
    </location>
</feature>
<organism evidence="2 3">
    <name type="scientific">Nannocystis bainbridge</name>
    <dbReference type="NCBI Taxonomy" id="2995303"/>
    <lineage>
        <taxon>Bacteria</taxon>
        <taxon>Pseudomonadati</taxon>
        <taxon>Myxococcota</taxon>
        <taxon>Polyangia</taxon>
        <taxon>Nannocystales</taxon>
        <taxon>Nannocystaceae</taxon>
        <taxon>Nannocystis</taxon>
    </lineage>
</organism>
<accession>A0ABT5E1X6</accession>
<dbReference type="Proteomes" id="UP001221686">
    <property type="component" value="Unassembled WGS sequence"/>
</dbReference>
<sequence length="336" mass="36174">MGLLSSLLAEAATSRPGEVVIETDQPLRLMHTQGGATLGKALSGEVVFDALVEVLSCEQQADLALGESVKFDLVVDQVMWHLVGETALEMTSVRARPGVDGFEPGDSVNIALDEPEPEALRQPRRHTSGPAELDIEIQIDDDGQEERAGVRLAALRPLAVEAEPRVGWPRRIAGTGWNGRAESPRRRNAPPSTLRDAGRREDLDAMALAIPSGTLAFLHRVEGGADPLARALGWPLRIIGERDAPDRVHGEIAALPDGVALVVRLEDPSPWLPWLLRRVEEGRRVLVETQATSPAGARRIALGVAASDRAEAWLSAVRVVHAAQLGGEWTLLAFEA</sequence>
<dbReference type="RefSeq" id="WP_272088296.1">
    <property type="nucleotide sequence ID" value="NZ_JAQNDL010000002.1"/>
</dbReference>
<protein>
    <recommendedName>
        <fullName evidence="4">DUF4388 domain-containing protein</fullName>
    </recommendedName>
</protein>
<name>A0ABT5E1X6_9BACT</name>